<dbReference type="Proteomes" id="UP000001542">
    <property type="component" value="Unassembled WGS sequence"/>
</dbReference>
<name>A2DPV8_TRIV3</name>
<dbReference type="VEuPathDB" id="TrichDB:TVAG_453820"/>
<dbReference type="Pfam" id="PF00439">
    <property type="entry name" value="Bromodomain"/>
    <property type="match status" value="1"/>
</dbReference>
<dbReference type="CDD" id="cd04369">
    <property type="entry name" value="Bromodomain"/>
    <property type="match status" value="1"/>
</dbReference>
<protein>
    <submittedName>
        <fullName evidence="4">Bromodomain containing protein</fullName>
    </submittedName>
</protein>
<dbReference type="RefSeq" id="XP_001329689.1">
    <property type="nucleotide sequence ID" value="XM_001329654.1"/>
</dbReference>
<reference evidence="4" key="1">
    <citation type="submission" date="2006-10" db="EMBL/GenBank/DDBJ databases">
        <authorList>
            <person name="Amadeo P."/>
            <person name="Zhao Q."/>
            <person name="Wortman J."/>
            <person name="Fraser-Liggett C."/>
            <person name="Carlton J."/>
        </authorList>
    </citation>
    <scope>NUCLEOTIDE SEQUENCE</scope>
    <source>
        <strain evidence="4">G3</strain>
    </source>
</reference>
<dbReference type="InParanoid" id="A2DPV8"/>
<dbReference type="VEuPathDB" id="TrichDB:TVAGG3_0552280"/>
<dbReference type="SMR" id="A2DPV8"/>
<dbReference type="PROSITE" id="PS50014">
    <property type="entry name" value="BROMODOMAIN_2"/>
    <property type="match status" value="1"/>
</dbReference>
<dbReference type="Gene3D" id="1.20.920.10">
    <property type="entry name" value="Bromodomain-like"/>
    <property type="match status" value="1"/>
</dbReference>
<organism evidence="4 5">
    <name type="scientific">Trichomonas vaginalis (strain ATCC PRA-98 / G3)</name>
    <dbReference type="NCBI Taxonomy" id="412133"/>
    <lineage>
        <taxon>Eukaryota</taxon>
        <taxon>Metamonada</taxon>
        <taxon>Parabasalia</taxon>
        <taxon>Trichomonadida</taxon>
        <taxon>Trichomonadidae</taxon>
        <taxon>Trichomonas</taxon>
    </lineage>
</organism>
<feature type="domain" description="Bromo" evidence="3">
    <location>
        <begin position="17"/>
        <end position="89"/>
    </location>
</feature>
<evidence type="ECO:0000259" key="3">
    <source>
        <dbReference type="PROSITE" id="PS50014"/>
    </source>
</evidence>
<evidence type="ECO:0000313" key="5">
    <source>
        <dbReference type="Proteomes" id="UP000001542"/>
    </source>
</evidence>
<keyword evidence="5" id="KW-1185">Reference proteome</keyword>
<dbReference type="InterPro" id="IPR001487">
    <property type="entry name" value="Bromodomain"/>
</dbReference>
<evidence type="ECO:0000256" key="2">
    <source>
        <dbReference type="PROSITE-ProRule" id="PRU00035"/>
    </source>
</evidence>
<dbReference type="PRINTS" id="PR00503">
    <property type="entry name" value="BROMODOMAIN"/>
</dbReference>
<dbReference type="SUPFAM" id="SSF47370">
    <property type="entry name" value="Bromodomain"/>
    <property type="match status" value="1"/>
</dbReference>
<dbReference type="AlphaFoldDB" id="A2DPV8"/>
<dbReference type="KEGG" id="tva:4775571"/>
<dbReference type="EMBL" id="DS113229">
    <property type="protein sequence ID" value="EAY17554.1"/>
    <property type="molecule type" value="Genomic_DNA"/>
</dbReference>
<gene>
    <name evidence="4" type="ORF">TVAG_453820</name>
</gene>
<evidence type="ECO:0000313" key="4">
    <source>
        <dbReference type="EMBL" id="EAY17554.1"/>
    </source>
</evidence>
<proteinExistence type="predicted"/>
<dbReference type="SMART" id="SM00297">
    <property type="entry name" value="BROMO"/>
    <property type="match status" value="1"/>
</dbReference>
<reference evidence="4" key="2">
    <citation type="journal article" date="2007" name="Science">
        <title>Draft genome sequence of the sexually transmitted pathogen Trichomonas vaginalis.</title>
        <authorList>
            <person name="Carlton J.M."/>
            <person name="Hirt R.P."/>
            <person name="Silva J.C."/>
            <person name="Delcher A.L."/>
            <person name="Schatz M."/>
            <person name="Zhao Q."/>
            <person name="Wortman J.R."/>
            <person name="Bidwell S.L."/>
            <person name="Alsmark U.C.M."/>
            <person name="Besteiro S."/>
            <person name="Sicheritz-Ponten T."/>
            <person name="Noel C.J."/>
            <person name="Dacks J.B."/>
            <person name="Foster P.G."/>
            <person name="Simillion C."/>
            <person name="Van de Peer Y."/>
            <person name="Miranda-Saavedra D."/>
            <person name="Barton G.J."/>
            <person name="Westrop G.D."/>
            <person name="Mueller S."/>
            <person name="Dessi D."/>
            <person name="Fiori P.L."/>
            <person name="Ren Q."/>
            <person name="Paulsen I."/>
            <person name="Zhang H."/>
            <person name="Bastida-Corcuera F.D."/>
            <person name="Simoes-Barbosa A."/>
            <person name="Brown M.T."/>
            <person name="Hayes R.D."/>
            <person name="Mukherjee M."/>
            <person name="Okumura C.Y."/>
            <person name="Schneider R."/>
            <person name="Smith A.J."/>
            <person name="Vanacova S."/>
            <person name="Villalvazo M."/>
            <person name="Haas B.J."/>
            <person name="Pertea M."/>
            <person name="Feldblyum T.V."/>
            <person name="Utterback T.R."/>
            <person name="Shu C.L."/>
            <person name="Osoegawa K."/>
            <person name="de Jong P.J."/>
            <person name="Hrdy I."/>
            <person name="Horvathova L."/>
            <person name="Zubacova Z."/>
            <person name="Dolezal P."/>
            <person name="Malik S.B."/>
            <person name="Logsdon J.M. Jr."/>
            <person name="Henze K."/>
            <person name="Gupta A."/>
            <person name="Wang C.C."/>
            <person name="Dunne R.L."/>
            <person name="Upcroft J.A."/>
            <person name="Upcroft P."/>
            <person name="White O."/>
            <person name="Salzberg S.L."/>
            <person name="Tang P."/>
            <person name="Chiu C.-H."/>
            <person name="Lee Y.-S."/>
            <person name="Embley T.M."/>
            <person name="Coombs G.H."/>
            <person name="Mottram J.C."/>
            <person name="Tachezy J."/>
            <person name="Fraser-Liggett C.M."/>
            <person name="Johnson P.J."/>
        </authorList>
    </citation>
    <scope>NUCLEOTIDE SEQUENCE [LARGE SCALE GENOMIC DNA]</scope>
    <source>
        <strain evidence="4">G3</strain>
    </source>
</reference>
<sequence>MNQQTLREMIEITQQTMDFPGSKWFTRMPIVGVEVDADYYTIITQPMCFNAIIEKIRNGSYTSIKEWVRDVELIAKNCAKYNGDYDFLTYLIIYLVKRFKKLARKLIITTPEGFCEETARLRSKIGQLMDESPSQFKLGSPSTSKINVKQLPSEKELVSLQCAMDLLSDKVDKESVKNLIMQMQPDLFKNNSNKIELIELLPETVKELRNLLTTFLRKQGLAYPN</sequence>
<dbReference type="PANTHER" id="PTHR45926">
    <property type="entry name" value="OSJNBA0053K19.4 PROTEIN"/>
    <property type="match status" value="1"/>
</dbReference>
<dbReference type="InterPro" id="IPR036427">
    <property type="entry name" value="Bromodomain-like_sf"/>
</dbReference>
<dbReference type="OrthoDB" id="21648at2759"/>
<accession>A2DPV8</accession>
<evidence type="ECO:0000256" key="1">
    <source>
        <dbReference type="ARBA" id="ARBA00023117"/>
    </source>
</evidence>
<dbReference type="STRING" id="5722.A2DPV8"/>
<keyword evidence="1 2" id="KW-0103">Bromodomain</keyword>